<accession>A0A7W7D8N0</accession>
<proteinExistence type="predicted"/>
<keyword evidence="2" id="KW-1185">Reference proteome</keyword>
<protein>
    <submittedName>
        <fullName evidence="1">Uncharacterized protein</fullName>
    </submittedName>
</protein>
<evidence type="ECO:0000313" key="1">
    <source>
        <dbReference type="EMBL" id="MBB4700848.1"/>
    </source>
</evidence>
<dbReference type="EMBL" id="JACHND010000001">
    <property type="protein sequence ID" value="MBB4700848.1"/>
    <property type="molecule type" value="Genomic_DNA"/>
</dbReference>
<gene>
    <name evidence="1" type="ORF">BJ982_002392</name>
</gene>
<evidence type="ECO:0000313" key="2">
    <source>
        <dbReference type="Proteomes" id="UP000542210"/>
    </source>
</evidence>
<dbReference type="Proteomes" id="UP000542210">
    <property type="component" value="Unassembled WGS sequence"/>
</dbReference>
<dbReference type="AlphaFoldDB" id="A0A7W7D8N0"/>
<organism evidence="1 2">
    <name type="scientific">Sphaerisporangium siamense</name>
    <dbReference type="NCBI Taxonomy" id="795645"/>
    <lineage>
        <taxon>Bacteria</taxon>
        <taxon>Bacillati</taxon>
        <taxon>Actinomycetota</taxon>
        <taxon>Actinomycetes</taxon>
        <taxon>Streptosporangiales</taxon>
        <taxon>Streptosporangiaceae</taxon>
        <taxon>Sphaerisporangium</taxon>
    </lineage>
</organism>
<comment type="caution">
    <text evidence="1">The sequence shown here is derived from an EMBL/GenBank/DDBJ whole genome shotgun (WGS) entry which is preliminary data.</text>
</comment>
<reference evidence="1 2" key="1">
    <citation type="submission" date="2020-08" db="EMBL/GenBank/DDBJ databases">
        <title>Sequencing the genomes of 1000 actinobacteria strains.</title>
        <authorList>
            <person name="Klenk H.-P."/>
        </authorList>
    </citation>
    <scope>NUCLEOTIDE SEQUENCE [LARGE SCALE GENOMIC DNA]</scope>
    <source>
        <strain evidence="1 2">DSM 45784</strain>
    </source>
</reference>
<sequence length="43" mass="4820">MTIDVDVLQTLRAEAHEGLMRCEQTCLWTCIQTDCGSSCWITG</sequence>
<name>A0A7W7D8N0_9ACTN</name>
<dbReference type="RefSeq" id="WP_260324647.1">
    <property type="nucleotide sequence ID" value="NZ_BOOV01000017.1"/>
</dbReference>